<evidence type="ECO:0000256" key="10">
    <source>
        <dbReference type="RuleBase" id="RU361228"/>
    </source>
</evidence>
<dbReference type="GO" id="GO:0106274">
    <property type="term" value="F:NAD+-protein-arginine ADP-ribosyltransferase activity"/>
    <property type="evidence" value="ECO:0007669"/>
    <property type="project" value="UniProtKB-EC"/>
</dbReference>
<dbReference type="Ensembl" id="ENSACDT00005014562.1">
    <property type="protein sequence ID" value="ENSACDP00005012051.1"/>
    <property type="gene ID" value="ENSACDG00005008899.1"/>
</dbReference>
<proteinExistence type="inferred from homology"/>
<reference evidence="11" key="2">
    <citation type="submission" date="2025-09" db="UniProtKB">
        <authorList>
            <consortium name="Ensembl"/>
        </authorList>
    </citation>
    <scope>IDENTIFICATION</scope>
</reference>
<evidence type="ECO:0000256" key="3">
    <source>
        <dbReference type="ARBA" id="ARBA00022679"/>
    </source>
</evidence>
<reference evidence="11" key="1">
    <citation type="submission" date="2025-08" db="UniProtKB">
        <authorList>
            <consortium name="Ensembl"/>
        </authorList>
    </citation>
    <scope>IDENTIFICATION</scope>
</reference>
<sequence length="316" mass="35521">MEQLGLVWVLLAGTLAGTLAASSTREQDLGPIKKVAMDMAQNSFDDQYWGCRYKMEEKLKEVNRTEFQNKTYADTWGRAVKKWQSLWGNSNQPQVLRQEQAVAVLAYTAEGDLYKQFNTAVREGGCSREHDLQSFPFKTLHFLLTEALRNLREAQDVQDCHTVYRGVKGIRFTAQLHQTVRFGQFASTSLKKEAAQKFGQDTFFFVYTCYGVPIKKFSFFPDQDEVLIPPFEVFKVTSVTRYTNRSIIHLRSHAACSTYNCALLKGKGSQQGGCHREMAGAGAQPWAGAAYIFHSLPSPAGEWVSDRLCGAELPVG</sequence>
<dbReference type="GO" id="GO:0044194">
    <property type="term" value="C:cytolytic granule"/>
    <property type="evidence" value="ECO:0007669"/>
    <property type="project" value="UniProtKB-ARBA"/>
</dbReference>
<dbReference type="PANTHER" id="PTHR10339">
    <property type="entry name" value="ADP-RIBOSYLTRANSFERASE"/>
    <property type="match status" value="1"/>
</dbReference>
<keyword evidence="5 10" id="KW-0732">Signal</keyword>
<dbReference type="GO" id="GO:0046677">
    <property type="term" value="P:response to antibiotic"/>
    <property type="evidence" value="ECO:0007669"/>
    <property type="project" value="UniProtKB-ARBA"/>
</dbReference>
<accession>A0A8B9DV00</accession>
<dbReference type="FunFam" id="3.90.176.10:FF:000001">
    <property type="entry name" value="NAD(P)(+)--arginine ADP-ribosyltransferase"/>
    <property type="match status" value="1"/>
</dbReference>
<keyword evidence="3 10" id="KW-0808">Transferase</keyword>
<name>A0A8B9DV00_ANSCY</name>
<evidence type="ECO:0000313" key="11">
    <source>
        <dbReference type="Ensembl" id="ENSACDP00005012051.1"/>
    </source>
</evidence>
<evidence type="ECO:0000256" key="8">
    <source>
        <dbReference type="ARBA" id="ARBA00023157"/>
    </source>
</evidence>
<feature type="chain" id="PRO_5034561788" description="NAD(P)(+)--arginine ADP-ribosyltransferase" evidence="10">
    <location>
        <begin position="21"/>
        <end position="316"/>
    </location>
</feature>
<evidence type="ECO:0000313" key="12">
    <source>
        <dbReference type="Proteomes" id="UP000694521"/>
    </source>
</evidence>
<dbReference type="PROSITE" id="PS01291">
    <property type="entry name" value="ART"/>
    <property type="match status" value="1"/>
</dbReference>
<feature type="signal peptide" evidence="10">
    <location>
        <begin position="1"/>
        <end position="20"/>
    </location>
</feature>
<comment type="catalytic activity">
    <reaction evidence="9 10">
        <text>L-arginyl-[protein] + NAD(+) = N(omega)-(ADP-D-ribosyl)-L-arginyl-[protein] + nicotinamide + H(+)</text>
        <dbReference type="Rhea" id="RHEA:19149"/>
        <dbReference type="Rhea" id="RHEA-COMP:10532"/>
        <dbReference type="Rhea" id="RHEA-COMP:15087"/>
        <dbReference type="ChEBI" id="CHEBI:15378"/>
        <dbReference type="ChEBI" id="CHEBI:17154"/>
        <dbReference type="ChEBI" id="CHEBI:29965"/>
        <dbReference type="ChEBI" id="CHEBI:57540"/>
        <dbReference type="ChEBI" id="CHEBI:142554"/>
        <dbReference type="EC" id="2.4.2.31"/>
    </reaction>
</comment>
<dbReference type="PANTHER" id="PTHR10339:SF19">
    <property type="entry name" value="GPI-LINKED NAD(P)(+)--ARGININE ADP-RIBOSYLTRANSFERASE 1"/>
    <property type="match status" value="1"/>
</dbReference>
<evidence type="ECO:0000256" key="2">
    <source>
        <dbReference type="ARBA" id="ARBA00022676"/>
    </source>
</evidence>
<dbReference type="PROSITE" id="PS51996">
    <property type="entry name" value="TR_MART"/>
    <property type="match status" value="1"/>
</dbReference>
<dbReference type="GO" id="GO:0005615">
    <property type="term" value="C:extracellular space"/>
    <property type="evidence" value="ECO:0007669"/>
    <property type="project" value="UniProtKB-ARBA"/>
</dbReference>
<dbReference type="PRINTS" id="PR00970">
    <property type="entry name" value="RIBTRNSFRASE"/>
</dbReference>
<evidence type="ECO:0000256" key="4">
    <source>
        <dbReference type="ARBA" id="ARBA00022695"/>
    </source>
</evidence>
<keyword evidence="4" id="KW-0548">Nucleotidyltransferase</keyword>
<dbReference type="EC" id="2.4.2.31" evidence="10"/>
<keyword evidence="12" id="KW-1185">Reference proteome</keyword>
<keyword evidence="8" id="KW-1015">Disulfide bond</keyword>
<evidence type="ECO:0000256" key="9">
    <source>
        <dbReference type="ARBA" id="ARBA00047597"/>
    </source>
</evidence>
<dbReference type="AlphaFoldDB" id="A0A8B9DV00"/>
<dbReference type="GO" id="GO:0003950">
    <property type="term" value="F:NAD+ poly-ADP-ribosyltransferase activity"/>
    <property type="evidence" value="ECO:0007669"/>
    <property type="project" value="UniProtKB-ARBA"/>
</dbReference>
<organism evidence="11 12">
    <name type="scientific">Anser cygnoides</name>
    <name type="common">Swan goose</name>
    <dbReference type="NCBI Taxonomy" id="8845"/>
    <lineage>
        <taxon>Eukaryota</taxon>
        <taxon>Metazoa</taxon>
        <taxon>Chordata</taxon>
        <taxon>Craniata</taxon>
        <taxon>Vertebrata</taxon>
        <taxon>Euteleostomi</taxon>
        <taxon>Archelosauria</taxon>
        <taxon>Archosauria</taxon>
        <taxon>Dinosauria</taxon>
        <taxon>Saurischia</taxon>
        <taxon>Theropoda</taxon>
        <taxon>Coelurosauria</taxon>
        <taxon>Aves</taxon>
        <taxon>Neognathae</taxon>
        <taxon>Galloanserae</taxon>
        <taxon>Anseriformes</taxon>
        <taxon>Anatidae</taxon>
        <taxon>Anserinae</taxon>
        <taxon>Anser</taxon>
    </lineage>
</organism>
<dbReference type="Proteomes" id="UP000694521">
    <property type="component" value="Unplaced"/>
</dbReference>
<keyword evidence="6 10" id="KW-0521">NADP</keyword>
<keyword evidence="2 10" id="KW-0328">Glycosyltransferase</keyword>
<dbReference type="GO" id="GO:0016779">
    <property type="term" value="F:nucleotidyltransferase activity"/>
    <property type="evidence" value="ECO:0007669"/>
    <property type="project" value="UniProtKB-KW"/>
</dbReference>
<dbReference type="InterPro" id="IPR000768">
    <property type="entry name" value="ART"/>
</dbReference>
<dbReference type="Pfam" id="PF01129">
    <property type="entry name" value="ART"/>
    <property type="match status" value="1"/>
</dbReference>
<dbReference type="Gene3D" id="3.90.176.10">
    <property type="entry name" value="Toxin ADP-ribosyltransferase, Chain A, domain 1"/>
    <property type="match status" value="1"/>
</dbReference>
<comment type="similarity">
    <text evidence="1 10">Belongs to the Arg-specific ADP-ribosyltransferase family.</text>
</comment>
<evidence type="ECO:0000256" key="1">
    <source>
        <dbReference type="ARBA" id="ARBA00009558"/>
    </source>
</evidence>
<evidence type="ECO:0000256" key="6">
    <source>
        <dbReference type="ARBA" id="ARBA00022857"/>
    </source>
</evidence>
<protein>
    <recommendedName>
        <fullName evidence="10">NAD(P)(+)--arginine ADP-ribosyltransferase</fullName>
        <ecNumber evidence="10">2.4.2.31</ecNumber>
    </recommendedName>
    <alternativeName>
        <fullName evidence="10">Mono(ADP-ribosyl)transferase</fullName>
    </alternativeName>
</protein>
<keyword evidence="7 10" id="KW-0520">NAD</keyword>
<evidence type="ECO:0000256" key="7">
    <source>
        <dbReference type="ARBA" id="ARBA00023027"/>
    </source>
</evidence>
<dbReference type="SUPFAM" id="SSF56399">
    <property type="entry name" value="ADP-ribosylation"/>
    <property type="match status" value="1"/>
</dbReference>
<dbReference type="InterPro" id="IPR050999">
    <property type="entry name" value="ADP-ribosyltransferase_ARG"/>
</dbReference>
<evidence type="ECO:0000256" key="5">
    <source>
        <dbReference type="ARBA" id="ARBA00022729"/>
    </source>
</evidence>